<keyword evidence="2" id="KW-1185">Reference proteome</keyword>
<dbReference type="Gene3D" id="3.40.50.720">
    <property type="entry name" value="NAD(P)-binding Rossmann-like Domain"/>
    <property type="match status" value="1"/>
</dbReference>
<name>A0A446CAZ7_9BURK</name>
<dbReference type="InterPro" id="IPR036291">
    <property type="entry name" value="NAD(P)-bd_dom_sf"/>
</dbReference>
<gene>
    <name evidence="1" type="ORF">AGI3411_01862</name>
</gene>
<evidence type="ECO:0000313" key="2">
    <source>
        <dbReference type="Proteomes" id="UP000289184"/>
    </source>
</evidence>
<proteinExistence type="predicted"/>
<dbReference type="EMBL" id="UFQB01000006">
    <property type="protein sequence ID" value="SSW64980.1"/>
    <property type="molecule type" value="Genomic_DNA"/>
</dbReference>
<evidence type="ECO:0000313" key="1">
    <source>
        <dbReference type="EMBL" id="SSW64980.1"/>
    </source>
</evidence>
<dbReference type="RefSeq" id="WP_244240301.1">
    <property type="nucleotide sequence ID" value="NZ_UFQB01000006.1"/>
</dbReference>
<dbReference type="SUPFAM" id="SSF51735">
    <property type="entry name" value="NAD(P)-binding Rossmann-fold domains"/>
    <property type="match status" value="1"/>
</dbReference>
<dbReference type="AlphaFoldDB" id="A0A446CAZ7"/>
<dbReference type="Proteomes" id="UP000289184">
    <property type="component" value="Unassembled WGS sequence"/>
</dbReference>
<accession>A0A446CAZ7</accession>
<evidence type="ECO:0008006" key="3">
    <source>
        <dbReference type="Google" id="ProtNLM"/>
    </source>
</evidence>
<reference evidence="1 2" key="1">
    <citation type="submission" date="2018-07" db="EMBL/GenBank/DDBJ databases">
        <authorList>
            <person name="Peeters C."/>
        </authorList>
    </citation>
    <scope>NUCLEOTIDE SEQUENCE [LARGE SCALE GENOMIC DNA]</scope>
    <source>
        <strain evidence="1 2">LMG 3411</strain>
    </source>
</reference>
<organism evidence="1 2">
    <name type="scientific">Achromobacter agilis</name>
    <dbReference type="NCBI Taxonomy" id="1353888"/>
    <lineage>
        <taxon>Bacteria</taxon>
        <taxon>Pseudomonadati</taxon>
        <taxon>Pseudomonadota</taxon>
        <taxon>Betaproteobacteria</taxon>
        <taxon>Burkholderiales</taxon>
        <taxon>Alcaligenaceae</taxon>
        <taxon>Achromobacter</taxon>
    </lineage>
</organism>
<sequence>MRNSLAGQRVVVVGGSSGMGLAVCAQLMRKRCEVLIVGRSRATSS</sequence>
<protein>
    <recommendedName>
        <fullName evidence="3">SDR family NAD(P)-dependent oxidoreductase</fullName>
    </recommendedName>
</protein>